<dbReference type="FunFam" id="3.30.300.30:FF:000007">
    <property type="entry name" value="4-coumarate--CoA ligase 2"/>
    <property type="match status" value="1"/>
</dbReference>
<feature type="domain" description="AMP-binding enzyme C-terminal" evidence="9">
    <location>
        <begin position="43"/>
        <end position="119"/>
    </location>
</feature>
<evidence type="ECO:0000313" key="11">
    <source>
        <dbReference type="Proteomes" id="UP000292052"/>
    </source>
</evidence>
<evidence type="ECO:0000313" key="10">
    <source>
        <dbReference type="EMBL" id="RZB39486.1"/>
    </source>
</evidence>
<comment type="caution">
    <text evidence="10">The sequence shown here is derived from an EMBL/GenBank/DDBJ whole genome shotgun (WGS) entry which is preliminary data.</text>
</comment>
<dbReference type="InterPro" id="IPR045851">
    <property type="entry name" value="AMP-bd_C_sf"/>
</dbReference>
<evidence type="ECO:0000256" key="7">
    <source>
        <dbReference type="ARBA" id="ARBA00022842"/>
    </source>
</evidence>
<evidence type="ECO:0000256" key="1">
    <source>
        <dbReference type="ARBA" id="ARBA00001946"/>
    </source>
</evidence>
<dbReference type="InterPro" id="IPR042099">
    <property type="entry name" value="ANL_N_sf"/>
</dbReference>
<evidence type="ECO:0000256" key="4">
    <source>
        <dbReference type="ARBA" id="ARBA00022723"/>
    </source>
</evidence>
<dbReference type="STRING" id="1661398.A0A482V8M7"/>
<comment type="subcellular location">
    <subcellularLocation>
        <location evidence="2">Peroxisome</location>
    </subcellularLocation>
</comment>
<keyword evidence="4" id="KW-0479">Metal-binding</keyword>
<dbReference type="Gene3D" id="3.30.300.30">
    <property type="match status" value="1"/>
</dbReference>
<dbReference type="GO" id="GO:0005777">
    <property type="term" value="C:peroxisome"/>
    <property type="evidence" value="ECO:0007669"/>
    <property type="project" value="UniProtKB-SubCell"/>
</dbReference>
<dbReference type="Proteomes" id="UP000292052">
    <property type="component" value="Unassembled WGS sequence"/>
</dbReference>
<evidence type="ECO:0000256" key="3">
    <source>
        <dbReference type="ARBA" id="ARBA00006432"/>
    </source>
</evidence>
<dbReference type="PANTHER" id="PTHR24096:SF423">
    <property type="entry name" value="GM05240P"/>
    <property type="match status" value="1"/>
</dbReference>
<keyword evidence="8" id="KW-0576">Peroxisome</keyword>
<dbReference type="OrthoDB" id="10253869at2759"/>
<accession>A0A482V8M7</accession>
<keyword evidence="7" id="KW-0460">Magnesium</keyword>
<dbReference type="GO" id="GO:0016405">
    <property type="term" value="F:CoA-ligase activity"/>
    <property type="evidence" value="ECO:0007669"/>
    <property type="project" value="TreeGrafter"/>
</dbReference>
<dbReference type="Gene3D" id="3.40.50.12780">
    <property type="entry name" value="N-terminal domain of ligase-like"/>
    <property type="match status" value="1"/>
</dbReference>
<dbReference type="EMBL" id="QDEB01127801">
    <property type="protein sequence ID" value="RZB39486.1"/>
    <property type="molecule type" value="Genomic_DNA"/>
</dbReference>
<keyword evidence="6" id="KW-0067">ATP-binding</keyword>
<evidence type="ECO:0000259" key="9">
    <source>
        <dbReference type="Pfam" id="PF13193"/>
    </source>
</evidence>
<dbReference type="GO" id="GO:0005524">
    <property type="term" value="F:ATP binding"/>
    <property type="evidence" value="ECO:0007669"/>
    <property type="project" value="UniProtKB-KW"/>
</dbReference>
<reference evidence="10 11" key="1">
    <citation type="submission" date="2017-03" db="EMBL/GenBank/DDBJ databases">
        <title>Genome of the blue death feigning beetle - Asbolus verrucosus.</title>
        <authorList>
            <person name="Rider S.D."/>
        </authorList>
    </citation>
    <scope>NUCLEOTIDE SEQUENCE [LARGE SCALE GENOMIC DNA]</scope>
    <source>
        <strain evidence="10">Butters</strain>
        <tissue evidence="10">Head and leg muscle</tissue>
    </source>
</reference>
<dbReference type="Pfam" id="PF13193">
    <property type="entry name" value="AMP-binding_C"/>
    <property type="match status" value="1"/>
</dbReference>
<comment type="cofactor">
    <cofactor evidence="1">
        <name>Mg(2+)</name>
        <dbReference type="ChEBI" id="CHEBI:18420"/>
    </cofactor>
</comment>
<name>A0A482V8M7_ASBVE</name>
<evidence type="ECO:0000256" key="6">
    <source>
        <dbReference type="ARBA" id="ARBA00022840"/>
    </source>
</evidence>
<keyword evidence="5" id="KW-0547">Nucleotide-binding</keyword>
<keyword evidence="11" id="KW-1185">Reference proteome</keyword>
<sequence>MFDSEGFLRTGDIGYYDDEGFVYIVGRIKDMINYKGYKVSPVEIENILLKHPSIKDVAVVGKPDRRSGEVAVGFIVKEEGAKVTEDEICNYVSKFVSTQKRLHGGIHFIDVIPKNKGGKILRNELRQKLEQL</sequence>
<organism evidence="10 11">
    <name type="scientific">Asbolus verrucosus</name>
    <name type="common">Desert ironclad beetle</name>
    <dbReference type="NCBI Taxonomy" id="1661398"/>
    <lineage>
        <taxon>Eukaryota</taxon>
        <taxon>Metazoa</taxon>
        <taxon>Ecdysozoa</taxon>
        <taxon>Arthropoda</taxon>
        <taxon>Hexapoda</taxon>
        <taxon>Insecta</taxon>
        <taxon>Pterygota</taxon>
        <taxon>Neoptera</taxon>
        <taxon>Endopterygota</taxon>
        <taxon>Coleoptera</taxon>
        <taxon>Polyphaga</taxon>
        <taxon>Cucujiformia</taxon>
        <taxon>Tenebrionidae</taxon>
        <taxon>Pimeliinae</taxon>
        <taxon>Asbolus</taxon>
    </lineage>
</organism>
<comment type="similarity">
    <text evidence="3">Belongs to the ATP-dependent AMP-binding enzyme family.</text>
</comment>
<dbReference type="InterPro" id="IPR025110">
    <property type="entry name" value="AMP-bd_C"/>
</dbReference>
<dbReference type="PANTHER" id="PTHR24096">
    <property type="entry name" value="LONG-CHAIN-FATTY-ACID--COA LIGASE"/>
    <property type="match status" value="1"/>
</dbReference>
<evidence type="ECO:0000256" key="5">
    <source>
        <dbReference type="ARBA" id="ARBA00022741"/>
    </source>
</evidence>
<proteinExistence type="inferred from homology"/>
<dbReference type="SUPFAM" id="SSF56801">
    <property type="entry name" value="Acetyl-CoA synthetase-like"/>
    <property type="match status" value="1"/>
</dbReference>
<evidence type="ECO:0000256" key="2">
    <source>
        <dbReference type="ARBA" id="ARBA00004275"/>
    </source>
</evidence>
<dbReference type="AlphaFoldDB" id="A0A482V8M7"/>
<gene>
    <name evidence="10" type="ORF">BDFB_013284</name>
</gene>
<evidence type="ECO:0000256" key="8">
    <source>
        <dbReference type="ARBA" id="ARBA00023140"/>
    </source>
</evidence>
<dbReference type="GO" id="GO:0046872">
    <property type="term" value="F:metal ion binding"/>
    <property type="evidence" value="ECO:0007669"/>
    <property type="project" value="UniProtKB-KW"/>
</dbReference>
<protein>
    <submittedName>
        <fullName evidence="10">AMP-binding domain containing protein</fullName>
    </submittedName>
</protein>